<sequence length="457" mass="52916">MKQHYNRKKLLEKDLHELEKSVYPKYQEIVSNIPLQKAFFEENSRNLRTAFNKHEKDWHREIDAIITKLNSDLDGMDAKYLSVLTKHENEITRTISEITQIIADLKKILNSTDVSLFSAYKSRNAEFRRLPPKLTLSLPEFTPQNINREQLFQQFGFLSALSINIKDDSTMDYQAPRFNPRETTLIDDPQIITEIKTKFGFFNKLRCVSCLGDEDLWICGSDKIMRLYNIRGELLKTITTKSGNRPEDIAVTGERDLVYTDKKERTLYQIEKHTEIKTVIRLKGWKPLGVCCSSSGDFLIIMDSDDKQTKVARYSDFIEKQRIQYDDEGQPLYSYDGTKYISENRNLDICVSDFGAGAVVVVNQVGKLRFTYTGPLSTYQKSFNPCGIITDSQSRILTADWYNDSIHILDQDGNFLRYIDNCDLKNPCSLSLDSNGYLFVAQSFRATVRRIQYQNVM</sequence>
<reference evidence="1" key="1">
    <citation type="journal article" date="2012" name="Nature">
        <title>The oyster genome reveals stress adaptation and complexity of shell formation.</title>
        <authorList>
            <person name="Zhang G."/>
            <person name="Fang X."/>
            <person name="Guo X."/>
            <person name="Li L."/>
            <person name="Luo R."/>
            <person name="Xu F."/>
            <person name="Yang P."/>
            <person name="Zhang L."/>
            <person name="Wang X."/>
            <person name="Qi H."/>
            <person name="Xiong Z."/>
            <person name="Que H."/>
            <person name="Xie Y."/>
            <person name="Holland P.W."/>
            <person name="Paps J."/>
            <person name="Zhu Y."/>
            <person name="Wu F."/>
            <person name="Chen Y."/>
            <person name="Wang J."/>
            <person name="Peng C."/>
            <person name="Meng J."/>
            <person name="Yang L."/>
            <person name="Liu J."/>
            <person name="Wen B."/>
            <person name="Zhang N."/>
            <person name="Huang Z."/>
            <person name="Zhu Q."/>
            <person name="Feng Y."/>
            <person name="Mount A."/>
            <person name="Hedgecock D."/>
            <person name="Xu Z."/>
            <person name="Liu Y."/>
            <person name="Domazet-Loso T."/>
            <person name="Du Y."/>
            <person name="Sun X."/>
            <person name="Zhang S."/>
            <person name="Liu B."/>
            <person name="Cheng P."/>
            <person name="Jiang X."/>
            <person name="Li J."/>
            <person name="Fan D."/>
            <person name="Wang W."/>
            <person name="Fu W."/>
            <person name="Wang T."/>
            <person name="Wang B."/>
            <person name="Zhang J."/>
            <person name="Peng Z."/>
            <person name="Li Y."/>
            <person name="Li N."/>
            <person name="Wang J."/>
            <person name="Chen M."/>
            <person name="He Y."/>
            <person name="Tan F."/>
            <person name="Song X."/>
            <person name="Zheng Q."/>
            <person name="Huang R."/>
            <person name="Yang H."/>
            <person name="Du X."/>
            <person name="Chen L."/>
            <person name="Yang M."/>
            <person name="Gaffney P.M."/>
            <person name="Wang S."/>
            <person name="Luo L."/>
            <person name="She Z."/>
            <person name="Ming Y."/>
            <person name="Huang W."/>
            <person name="Zhang S."/>
            <person name="Huang B."/>
            <person name="Zhang Y."/>
            <person name="Qu T."/>
            <person name="Ni P."/>
            <person name="Miao G."/>
            <person name="Wang J."/>
            <person name="Wang Q."/>
            <person name="Steinberg C.E."/>
            <person name="Wang H."/>
            <person name="Li N."/>
            <person name="Qian L."/>
            <person name="Zhang G."/>
            <person name="Li Y."/>
            <person name="Yang H."/>
            <person name="Liu X."/>
            <person name="Wang J."/>
            <person name="Yin Y."/>
            <person name="Wang J."/>
        </authorList>
    </citation>
    <scope>NUCLEOTIDE SEQUENCE [LARGE SCALE GENOMIC DNA]</scope>
    <source>
        <strain evidence="1">05x7-T-G4-1.051#20</strain>
    </source>
</reference>
<accession>K1P0I8</accession>
<dbReference type="InParanoid" id="K1P0I8"/>
<dbReference type="AlphaFoldDB" id="K1P0I8"/>
<dbReference type="PANTHER" id="PTHR24104:SF25">
    <property type="entry name" value="PROTEIN LIN-41"/>
    <property type="match status" value="1"/>
</dbReference>
<protein>
    <submittedName>
        <fullName evidence="1">Tripartite motif-containing protein 2</fullName>
    </submittedName>
</protein>
<dbReference type="InterPro" id="IPR011042">
    <property type="entry name" value="6-blade_b-propeller_TolB-like"/>
</dbReference>
<name>K1P0I8_MAGGI</name>
<dbReference type="SUPFAM" id="SSF101898">
    <property type="entry name" value="NHL repeat"/>
    <property type="match status" value="1"/>
</dbReference>
<dbReference type="GO" id="GO:0043161">
    <property type="term" value="P:proteasome-mediated ubiquitin-dependent protein catabolic process"/>
    <property type="evidence" value="ECO:0007669"/>
    <property type="project" value="TreeGrafter"/>
</dbReference>
<dbReference type="GO" id="GO:0000209">
    <property type="term" value="P:protein polyubiquitination"/>
    <property type="evidence" value="ECO:0007669"/>
    <property type="project" value="TreeGrafter"/>
</dbReference>
<dbReference type="EMBL" id="JH823179">
    <property type="protein sequence ID" value="EKC17222.1"/>
    <property type="molecule type" value="Genomic_DNA"/>
</dbReference>
<dbReference type="InterPro" id="IPR050952">
    <property type="entry name" value="TRIM-NHL_E3_ligases"/>
</dbReference>
<dbReference type="GO" id="GO:0008270">
    <property type="term" value="F:zinc ion binding"/>
    <property type="evidence" value="ECO:0007669"/>
    <property type="project" value="UniProtKB-KW"/>
</dbReference>
<dbReference type="GO" id="GO:0061630">
    <property type="term" value="F:ubiquitin protein ligase activity"/>
    <property type="evidence" value="ECO:0007669"/>
    <property type="project" value="TreeGrafter"/>
</dbReference>
<gene>
    <name evidence="1" type="ORF">CGI_10001579</name>
</gene>
<dbReference type="PANTHER" id="PTHR24104">
    <property type="entry name" value="E3 UBIQUITIN-PROTEIN LIGASE NHLRC1-RELATED"/>
    <property type="match status" value="1"/>
</dbReference>
<dbReference type="Gene3D" id="2.120.10.30">
    <property type="entry name" value="TolB, C-terminal domain"/>
    <property type="match status" value="2"/>
</dbReference>
<organism evidence="1">
    <name type="scientific">Magallana gigas</name>
    <name type="common">Pacific oyster</name>
    <name type="synonym">Crassostrea gigas</name>
    <dbReference type="NCBI Taxonomy" id="29159"/>
    <lineage>
        <taxon>Eukaryota</taxon>
        <taxon>Metazoa</taxon>
        <taxon>Spiralia</taxon>
        <taxon>Lophotrochozoa</taxon>
        <taxon>Mollusca</taxon>
        <taxon>Bivalvia</taxon>
        <taxon>Autobranchia</taxon>
        <taxon>Pteriomorphia</taxon>
        <taxon>Ostreida</taxon>
        <taxon>Ostreoidea</taxon>
        <taxon>Ostreidae</taxon>
        <taxon>Magallana</taxon>
    </lineage>
</organism>
<proteinExistence type="predicted"/>
<evidence type="ECO:0000313" key="1">
    <source>
        <dbReference type="EMBL" id="EKC17222.1"/>
    </source>
</evidence>
<dbReference type="HOGENOM" id="CLU_007742_5_0_1"/>